<proteinExistence type="predicted"/>
<sequence>MDSFISKHPPKHHTRSFSSSTLSSSTPPCFSNFTDSPPSSFDSCQFSQVPFSWEQHPGVPKTTSHSSHSHIKDPSIVTLPLPPIRKKSAQDRRYTRDPFVSALKKCSKDHCSNESVDDYWKSNKVISSRTLTDRFGFIDFYTSCKRTCDVAESKVLLSNRRSGRN</sequence>
<evidence type="ECO:0000313" key="2">
    <source>
        <dbReference type="EMBL" id="KAF6139424.1"/>
    </source>
</evidence>
<reference evidence="2 3" key="1">
    <citation type="journal article" date="2020" name="IScience">
        <title>Genome Sequencing of the Endangered Kingdonia uniflora (Circaeasteraceae, Ranunculales) Reveals Potential Mechanisms of Evolutionary Specialization.</title>
        <authorList>
            <person name="Sun Y."/>
            <person name="Deng T."/>
            <person name="Zhang A."/>
            <person name="Moore M.J."/>
            <person name="Landis J.B."/>
            <person name="Lin N."/>
            <person name="Zhang H."/>
            <person name="Zhang X."/>
            <person name="Huang J."/>
            <person name="Zhang X."/>
            <person name="Sun H."/>
            <person name="Wang H."/>
        </authorList>
    </citation>
    <scope>NUCLEOTIDE SEQUENCE [LARGE SCALE GENOMIC DNA]</scope>
    <source>
        <strain evidence="2">TB1705</strain>
        <tissue evidence="2">Leaf</tissue>
    </source>
</reference>
<dbReference type="PANTHER" id="PTHR33696">
    <property type="entry name" value="T22J18.15-RELATED"/>
    <property type="match status" value="1"/>
</dbReference>
<comment type="caution">
    <text evidence="2">The sequence shown here is derived from an EMBL/GenBank/DDBJ whole genome shotgun (WGS) entry which is preliminary data.</text>
</comment>
<name>A0A7J7LA78_9MAGN</name>
<accession>A0A7J7LA78</accession>
<evidence type="ECO:0000256" key="1">
    <source>
        <dbReference type="SAM" id="MobiDB-lite"/>
    </source>
</evidence>
<dbReference type="Pfam" id="PF05097">
    <property type="entry name" value="DUF688"/>
    <property type="match status" value="1"/>
</dbReference>
<feature type="compositionally biased region" description="Low complexity" evidence="1">
    <location>
        <begin position="16"/>
        <end position="27"/>
    </location>
</feature>
<dbReference type="EMBL" id="JACGCM010002493">
    <property type="protein sequence ID" value="KAF6139424.1"/>
    <property type="molecule type" value="Genomic_DNA"/>
</dbReference>
<dbReference type="PANTHER" id="PTHR33696:SF1">
    <property type="entry name" value="T22J18.15"/>
    <property type="match status" value="1"/>
</dbReference>
<dbReference type="AlphaFoldDB" id="A0A7J7LA78"/>
<organism evidence="2 3">
    <name type="scientific">Kingdonia uniflora</name>
    <dbReference type="NCBI Taxonomy" id="39325"/>
    <lineage>
        <taxon>Eukaryota</taxon>
        <taxon>Viridiplantae</taxon>
        <taxon>Streptophyta</taxon>
        <taxon>Embryophyta</taxon>
        <taxon>Tracheophyta</taxon>
        <taxon>Spermatophyta</taxon>
        <taxon>Magnoliopsida</taxon>
        <taxon>Ranunculales</taxon>
        <taxon>Circaeasteraceae</taxon>
        <taxon>Kingdonia</taxon>
    </lineage>
</organism>
<feature type="region of interest" description="Disordered" evidence="1">
    <location>
        <begin position="1"/>
        <end position="27"/>
    </location>
</feature>
<dbReference type="Proteomes" id="UP000541444">
    <property type="component" value="Unassembled WGS sequence"/>
</dbReference>
<evidence type="ECO:0000313" key="3">
    <source>
        <dbReference type="Proteomes" id="UP000541444"/>
    </source>
</evidence>
<keyword evidence="3" id="KW-1185">Reference proteome</keyword>
<gene>
    <name evidence="2" type="ORF">GIB67_026266</name>
</gene>
<dbReference type="InterPro" id="IPR007789">
    <property type="entry name" value="DUF688"/>
</dbReference>
<protein>
    <submittedName>
        <fullName evidence="2">Uncharacterized protein</fullName>
    </submittedName>
</protein>
<dbReference type="OrthoDB" id="1925896at2759"/>
<feature type="region of interest" description="Disordered" evidence="1">
    <location>
        <begin position="55"/>
        <end position="95"/>
    </location>
</feature>